<proteinExistence type="predicted"/>
<dbReference type="RefSeq" id="WP_100367052.1">
    <property type="nucleotide sequence ID" value="NZ_PGTY01000001.1"/>
</dbReference>
<protein>
    <submittedName>
        <fullName evidence="3">Outer membrane protein assembly factor BamB</fullName>
    </submittedName>
</protein>
<dbReference type="PANTHER" id="PTHR34512:SF30">
    <property type="entry name" value="OUTER MEMBRANE PROTEIN ASSEMBLY FACTOR BAMB"/>
    <property type="match status" value="1"/>
</dbReference>
<dbReference type="InterPro" id="IPR011047">
    <property type="entry name" value="Quinoprotein_ADH-like_sf"/>
</dbReference>
<feature type="signal peptide" evidence="1">
    <location>
        <begin position="1"/>
        <end position="20"/>
    </location>
</feature>
<keyword evidence="1" id="KW-0732">Signal</keyword>
<dbReference type="OrthoDB" id="5290752at2"/>
<dbReference type="InterPro" id="IPR002372">
    <property type="entry name" value="PQQ_rpt_dom"/>
</dbReference>
<dbReference type="InterPro" id="IPR018391">
    <property type="entry name" value="PQQ_b-propeller_rpt"/>
</dbReference>
<organism evidence="3 4">
    <name type="scientific">Yoonia maricola</name>
    <dbReference type="NCBI Taxonomy" id="420999"/>
    <lineage>
        <taxon>Bacteria</taxon>
        <taxon>Pseudomonadati</taxon>
        <taxon>Pseudomonadota</taxon>
        <taxon>Alphaproteobacteria</taxon>
        <taxon>Rhodobacterales</taxon>
        <taxon>Paracoccaceae</taxon>
        <taxon>Yoonia</taxon>
    </lineage>
</organism>
<dbReference type="AlphaFoldDB" id="A0A2M8WMR0"/>
<sequence length="432" mass="44776">MRVKVSIAVALSLFVLAACGDEDVILPGDRFDIRAQTAAENQVLPVNVPAARANADWGHRNGNPSHSIAHPALGADLSPLFVADIGAGDSSRARITSHPVVAGGVIYTVDASALVTATSVDGATIWTRNLTPTRDNAGDASGGGISVGGGQVYVTTGFGEIAALDAATGAEIWVQDLDAPANAAPTLRGDLVYVVGRDSTAWALDTTNGRIRWQRSGAPSTANYAGGASPAVSGEFVVFPFASGEVLATYPRGGLTRWSTVVSGERLGNAAGIISDISGDPVIDGDRVYIGNFGGRTVAINLDDGTRAWTATEGALGPVWPVGNAVFLINDLGELVRLDANTGNPVWRTALPTFEDEERTRRQRRIFAHYGPVLAGGRLIVTSSDGFIRQFDPASGALIGEIDLPGGAASGPVVAGETLYVLNKNGQLHAFR</sequence>
<dbReference type="SMART" id="SM00564">
    <property type="entry name" value="PQQ"/>
    <property type="match status" value="5"/>
</dbReference>
<dbReference type="Proteomes" id="UP000228531">
    <property type="component" value="Unassembled WGS sequence"/>
</dbReference>
<dbReference type="PANTHER" id="PTHR34512">
    <property type="entry name" value="CELL SURFACE PROTEIN"/>
    <property type="match status" value="1"/>
</dbReference>
<keyword evidence="4" id="KW-1185">Reference proteome</keyword>
<dbReference type="EMBL" id="PGTY01000001">
    <property type="protein sequence ID" value="PJI92210.1"/>
    <property type="molecule type" value="Genomic_DNA"/>
</dbReference>
<evidence type="ECO:0000256" key="1">
    <source>
        <dbReference type="SAM" id="SignalP"/>
    </source>
</evidence>
<dbReference type="PROSITE" id="PS51257">
    <property type="entry name" value="PROKAR_LIPOPROTEIN"/>
    <property type="match status" value="1"/>
</dbReference>
<evidence type="ECO:0000313" key="4">
    <source>
        <dbReference type="Proteomes" id="UP000228531"/>
    </source>
</evidence>
<name>A0A2M8WMR0_9RHOB</name>
<dbReference type="Pfam" id="PF13360">
    <property type="entry name" value="PQQ_2"/>
    <property type="match status" value="1"/>
</dbReference>
<dbReference type="Gene3D" id="2.130.10.10">
    <property type="entry name" value="YVTN repeat-like/Quinoprotein amine dehydrogenase"/>
    <property type="match status" value="1"/>
</dbReference>
<reference evidence="3 4" key="1">
    <citation type="submission" date="2017-11" db="EMBL/GenBank/DDBJ databases">
        <title>Genomic Encyclopedia of Archaeal and Bacterial Type Strains, Phase II (KMG-II): From Individual Species to Whole Genera.</title>
        <authorList>
            <person name="Goeker M."/>
        </authorList>
    </citation>
    <scope>NUCLEOTIDE SEQUENCE [LARGE SCALE GENOMIC DNA]</scope>
    <source>
        <strain evidence="3 4">DSM 29128</strain>
    </source>
</reference>
<gene>
    <name evidence="3" type="ORF">BC777_1055</name>
</gene>
<dbReference type="InterPro" id="IPR015943">
    <property type="entry name" value="WD40/YVTN_repeat-like_dom_sf"/>
</dbReference>
<feature type="domain" description="Pyrrolo-quinoline quinone repeat" evidence="2">
    <location>
        <begin position="114"/>
        <end position="349"/>
    </location>
</feature>
<evidence type="ECO:0000259" key="2">
    <source>
        <dbReference type="Pfam" id="PF13360"/>
    </source>
</evidence>
<dbReference type="SUPFAM" id="SSF50998">
    <property type="entry name" value="Quinoprotein alcohol dehydrogenase-like"/>
    <property type="match status" value="2"/>
</dbReference>
<evidence type="ECO:0000313" key="3">
    <source>
        <dbReference type="EMBL" id="PJI92210.1"/>
    </source>
</evidence>
<comment type="caution">
    <text evidence="3">The sequence shown here is derived from an EMBL/GenBank/DDBJ whole genome shotgun (WGS) entry which is preliminary data.</text>
</comment>
<feature type="chain" id="PRO_5014935330" evidence="1">
    <location>
        <begin position="21"/>
        <end position="432"/>
    </location>
</feature>
<accession>A0A2M8WMR0</accession>